<accession>A0ABV5PDX3</accession>
<comment type="caution">
    <text evidence="2">The sequence shown here is derived from an EMBL/GenBank/DDBJ whole genome shotgun (WGS) entry which is preliminary data.</text>
</comment>
<sequence>MTERTDHARHTAHRTARLAELLDLLFEQNRHDAPNPLLPAPQLRAMRVIDGQDHIPMRTLAHRLGASPPSVCRLVDRLQAAGFVQRDPHPASGREITLALTPAGRAHLAQVRAGRELFLQQALAGLPEEEHTALSSALDTLHRALAADRSPLYAVRPQTTDTALPRAGRPARSA</sequence>
<dbReference type="InterPro" id="IPR000835">
    <property type="entry name" value="HTH_MarR-typ"/>
</dbReference>
<dbReference type="RefSeq" id="WP_345227205.1">
    <property type="nucleotide sequence ID" value="NZ_BAAAXE010000014.1"/>
</dbReference>
<reference evidence="2 3" key="1">
    <citation type="submission" date="2024-09" db="EMBL/GenBank/DDBJ databases">
        <authorList>
            <person name="Sun Q."/>
            <person name="Mori K."/>
        </authorList>
    </citation>
    <scope>NUCLEOTIDE SEQUENCE [LARGE SCALE GENOMIC DNA]</scope>
    <source>
        <strain evidence="2 3">JCM 4362</strain>
    </source>
</reference>
<dbReference type="Gene3D" id="1.10.10.10">
    <property type="entry name" value="Winged helix-like DNA-binding domain superfamily/Winged helix DNA-binding domain"/>
    <property type="match status" value="1"/>
</dbReference>
<dbReference type="Proteomes" id="UP001589718">
    <property type="component" value="Unassembled WGS sequence"/>
</dbReference>
<dbReference type="InterPro" id="IPR039422">
    <property type="entry name" value="MarR/SlyA-like"/>
</dbReference>
<protein>
    <submittedName>
        <fullName evidence="2">MarR family winged helix-turn-helix transcriptional regulator</fullName>
    </submittedName>
</protein>
<dbReference type="SMART" id="SM00347">
    <property type="entry name" value="HTH_MARR"/>
    <property type="match status" value="1"/>
</dbReference>
<feature type="domain" description="HTH marR-type" evidence="1">
    <location>
        <begin position="15"/>
        <end position="143"/>
    </location>
</feature>
<evidence type="ECO:0000313" key="3">
    <source>
        <dbReference type="Proteomes" id="UP001589718"/>
    </source>
</evidence>
<evidence type="ECO:0000259" key="1">
    <source>
        <dbReference type="PROSITE" id="PS50995"/>
    </source>
</evidence>
<keyword evidence="3" id="KW-1185">Reference proteome</keyword>
<proteinExistence type="predicted"/>
<name>A0ABV5PDX3_STRCM</name>
<gene>
    <name evidence="2" type="ORF">ACFFTU_15785</name>
</gene>
<dbReference type="PANTHER" id="PTHR33164">
    <property type="entry name" value="TRANSCRIPTIONAL REGULATOR, MARR FAMILY"/>
    <property type="match status" value="1"/>
</dbReference>
<dbReference type="EMBL" id="JBHMCR010000008">
    <property type="protein sequence ID" value="MFB9521405.1"/>
    <property type="molecule type" value="Genomic_DNA"/>
</dbReference>
<dbReference type="InterPro" id="IPR036390">
    <property type="entry name" value="WH_DNA-bd_sf"/>
</dbReference>
<evidence type="ECO:0000313" key="2">
    <source>
        <dbReference type="EMBL" id="MFB9521405.1"/>
    </source>
</evidence>
<dbReference type="SUPFAM" id="SSF46785">
    <property type="entry name" value="Winged helix' DNA-binding domain"/>
    <property type="match status" value="1"/>
</dbReference>
<dbReference type="InterPro" id="IPR036388">
    <property type="entry name" value="WH-like_DNA-bd_sf"/>
</dbReference>
<dbReference type="PANTHER" id="PTHR33164:SF103">
    <property type="entry name" value="REGULATORY PROTEIN MARR"/>
    <property type="match status" value="1"/>
</dbReference>
<organism evidence="2 3">
    <name type="scientific">Streptomyces cremeus</name>
    <dbReference type="NCBI Taxonomy" id="66881"/>
    <lineage>
        <taxon>Bacteria</taxon>
        <taxon>Bacillati</taxon>
        <taxon>Actinomycetota</taxon>
        <taxon>Actinomycetes</taxon>
        <taxon>Kitasatosporales</taxon>
        <taxon>Streptomycetaceae</taxon>
        <taxon>Streptomyces</taxon>
    </lineage>
</organism>
<dbReference type="Pfam" id="PF12802">
    <property type="entry name" value="MarR_2"/>
    <property type="match status" value="1"/>
</dbReference>
<dbReference type="PROSITE" id="PS50995">
    <property type="entry name" value="HTH_MARR_2"/>
    <property type="match status" value="1"/>
</dbReference>